<evidence type="ECO:0000313" key="1">
    <source>
        <dbReference type="EMBL" id="JAH49888.1"/>
    </source>
</evidence>
<dbReference type="AlphaFoldDB" id="A0A0E9TB01"/>
<protein>
    <submittedName>
        <fullName evidence="1">Uncharacterized protein</fullName>
    </submittedName>
</protein>
<dbReference type="EMBL" id="GBXM01058689">
    <property type="protein sequence ID" value="JAH49888.1"/>
    <property type="molecule type" value="Transcribed_RNA"/>
</dbReference>
<proteinExistence type="predicted"/>
<organism evidence="1">
    <name type="scientific">Anguilla anguilla</name>
    <name type="common">European freshwater eel</name>
    <name type="synonym">Muraena anguilla</name>
    <dbReference type="NCBI Taxonomy" id="7936"/>
    <lineage>
        <taxon>Eukaryota</taxon>
        <taxon>Metazoa</taxon>
        <taxon>Chordata</taxon>
        <taxon>Craniata</taxon>
        <taxon>Vertebrata</taxon>
        <taxon>Euteleostomi</taxon>
        <taxon>Actinopterygii</taxon>
        <taxon>Neopterygii</taxon>
        <taxon>Teleostei</taxon>
        <taxon>Anguilliformes</taxon>
        <taxon>Anguillidae</taxon>
        <taxon>Anguilla</taxon>
    </lineage>
</organism>
<name>A0A0E9TB01_ANGAN</name>
<accession>A0A0E9TB01</accession>
<sequence>MLTLFSVTSLRPLLHTPKRMNAERPILRSRGP</sequence>
<reference evidence="1" key="2">
    <citation type="journal article" date="2015" name="Fish Shellfish Immunol.">
        <title>Early steps in the European eel (Anguilla anguilla)-Vibrio vulnificus interaction in the gills: Role of the RtxA13 toxin.</title>
        <authorList>
            <person name="Callol A."/>
            <person name="Pajuelo D."/>
            <person name="Ebbesson L."/>
            <person name="Teles M."/>
            <person name="MacKenzie S."/>
            <person name="Amaro C."/>
        </authorList>
    </citation>
    <scope>NUCLEOTIDE SEQUENCE</scope>
</reference>
<reference evidence="1" key="1">
    <citation type="submission" date="2014-11" db="EMBL/GenBank/DDBJ databases">
        <authorList>
            <person name="Amaro Gonzalez C."/>
        </authorList>
    </citation>
    <scope>NUCLEOTIDE SEQUENCE</scope>
</reference>